<comment type="caution">
    <text evidence="1">The sequence shown here is derived from an EMBL/GenBank/DDBJ whole genome shotgun (WGS) entry which is preliminary data.</text>
</comment>
<dbReference type="Proteomes" id="UP001056120">
    <property type="component" value="Linkage Group LG10"/>
</dbReference>
<reference evidence="2" key="1">
    <citation type="journal article" date="2022" name="Mol. Ecol. Resour.">
        <title>The genomes of chicory, endive, great burdock and yacon provide insights into Asteraceae palaeo-polyploidization history and plant inulin production.</title>
        <authorList>
            <person name="Fan W."/>
            <person name="Wang S."/>
            <person name="Wang H."/>
            <person name="Wang A."/>
            <person name="Jiang F."/>
            <person name="Liu H."/>
            <person name="Zhao H."/>
            <person name="Xu D."/>
            <person name="Zhang Y."/>
        </authorList>
    </citation>
    <scope>NUCLEOTIDE SEQUENCE [LARGE SCALE GENOMIC DNA]</scope>
    <source>
        <strain evidence="2">cv. Yunnan</strain>
    </source>
</reference>
<organism evidence="1 2">
    <name type="scientific">Smallanthus sonchifolius</name>
    <dbReference type="NCBI Taxonomy" id="185202"/>
    <lineage>
        <taxon>Eukaryota</taxon>
        <taxon>Viridiplantae</taxon>
        <taxon>Streptophyta</taxon>
        <taxon>Embryophyta</taxon>
        <taxon>Tracheophyta</taxon>
        <taxon>Spermatophyta</taxon>
        <taxon>Magnoliopsida</taxon>
        <taxon>eudicotyledons</taxon>
        <taxon>Gunneridae</taxon>
        <taxon>Pentapetalae</taxon>
        <taxon>asterids</taxon>
        <taxon>campanulids</taxon>
        <taxon>Asterales</taxon>
        <taxon>Asteraceae</taxon>
        <taxon>Asteroideae</taxon>
        <taxon>Heliantheae alliance</taxon>
        <taxon>Millerieae</taxon>
        <taxon>Smallanthus</taxon>
    </lineage>
</organism>
<evidence type="ECO:0000313" key="2">
    <source>
        <dbReference type="Proteomes" id="UP001056120"/>
    </source>
</evidence>
<gene>
    <name evidence="1" type="ORF">L1987_30256</name>
</gene>
<proteinExistence type="predicted"/>
<reference evidence="1 2" key="2">
    <citation type="journal article" date="2022" name="Mol. Ecol. Resour.">
        <title>The genomes of chicory, endive, great burdock and yacon provide insights into Asteraceae paleo-polyploidization history and plant inulin production.</title>
        <authorList>
            <person name="Fan W."/>
            <person name="Wang S."/>
            <person name="Wang H."/>
            <person name="Wang A."/>
            <person name="Jiang F."/>
            <person name="Liu H."/>
            <person name="Zhao H."/>
            <person name="Xu D."/>
            <person name="Zhang Y."/>
        </authorList>
    </citation>
    <scope>NUCLEOTIDE SEQUENCE [LARGE SCALE GENOMIC DNA]</scope>
    <source>
        <strain evidence="2">cv. Yunnan</strain>
        <tissue evidence="1">Leaves</tissue>
    </source>
</reference>
<dbReference type="EMBL" id="CM042027">
    <property type="protein sequence ID" value="KAI3802130.1"/>
    <property type="molecule type" value="Genomic_DNA"/>
</dbReference>
<protein>
    <submittedName>
        <fullName evidence="1">Uncharacterized protein</fullName>
    </submittedName>
</protein>
<keyword evidence="2" id="KW-1185">Reference proteome</keyword>
<sequence>MYKAERFKLVKKVNEEEAEEDALACEDLEAGILGEKTEEEEEVEKPEEVVDGKGDNVDDGDDDGGDDEGGDDSGDVGNSEEDSLLEANLEDTPSKFEKDGSDEKIEYETVDRQKVETDVSLDQSKMIKHLPPIPDPFVQTIKPKKTEDTRKINSLMYDSVKDLFGV</sequence>
<evidence type="ECO:0000313" key="1">
    <source>
        <dbReference type="EMBL" id="KAI3802130.1"/>
    </source>
</evidence>
<name>A0ACB9I428_9ASTR</name>
<accession>A0ACB9I428</accession>